<dbReference type="PROSITE" id="PS50007">
    <property type="entry name" value="PIPLC_X_DOMAIN"/>
    <property type="match status" value="1"/>
</dbReference>
<protein>
    <recommendedName>
        <fullName evidence="3">1-phosphatidylinositol phosphodiesterase</fullName>
        <ecNumber evidence="2">4.6.1.13</ecNumber>
    </recommendedName>
    <alternativeName>
        <fullName evidence="4">Phosphatidylinositol diacylglycerol-lyase</fullName>
    </alternativeName>
    <alternativeName>
        <fullName evidence="5">Phosphatidylinositol-specific phospholipase C</fullName>
    </alternativeName>
</protein>
<dbReference type="EMBL" id="WOWP01000045">
    <property type="protein sequence ID" value="MUV04407.1"/>
    <property type="molecule type" value="Genomic_DNA"/>
</dbReference>
<evidence type="ECO:0000256" key="4">
    <source>
        <dbReference type="ARBA" id="ARBA00030474"/>
    </source>
</evidence>
<dbReference type="GO" id="GO:0004436">
    <property type="term" value="F:phosphatidylinositol diacylglycerol-lyase activity"/>
    <property type="evidence" value="ECO:0007669"/>
    <property type="project" value="UniProtKB-EC"/>
</dbReference>
<reference evidence="7 8" key="1">
    <citation type="submission" date="2019-12" db="EMBL/GenBank/DDBJ databases">
        <authorList>
            <person name="Sun J.-Q."/>
        </authorList>
    </citation>
    <scope>NUCLEOTIDE SEQUENCE [LARGE SCALE GENOMIC DNA]</scope>
    <source>
        <strain evidence="7 8">JCM 17928</strain>
    </source>
</reference>
<evidence type="ECO:0000256" key="2">
    <source>
        <dbReference type="ARBA" id="ARBA00012581"/>
    </source>
</evidence>
<dbReference type="OrthoDB" id="2079904at2"/>
<evidence type="ECO:0000313" key="7">
    <source>
        <dbReference type="EMBL" id="MUV04407.1"/>
    </source>
</evidence>
<evidence type="ECO:0000256" key="5">
    <source>
        <dbReference type="ARBA" id="ARBA00030782"/>
    </source>
</evidence>
<dbReference type="InterPro" id="IPR000909">
    <property type="entry name" value="PLipase_C_PInositol-sp_X_dom"/>
</dbReference>
<dbReference type="Proteomes" id="UP000433945">
    <property type="component" value="Unassembled WGS sequence"/>
</dbReference>
<sequence length="602" mass="66851">MKTIQFGLARDYDGGRNCCADINETTVVEVHNSEVASDMWYHVGKVKGATVEWGGSVKYSNGNHPNVAMNNKNIVVEVHETSNILTSSMYYKVGHVDGTNISWGNDEKYDSGLQPCVAINDNGVVVEVHKSQAYNELYYHVGQIQSNNTIKWGGSHKYDSGVQPSVSITNSGLVVETHKSQSYDKLYYRVGHISGNTINWGPSREYQDGINPSVAITEDGKVIEVHESQGLTGLWQLSGEVSGDTINWSESFNYDSGSSPKAGISSSGNIAIQVHQGSLYKLWFSTSALMDTANFMSAMLPGIQNLPLKKMVLPATHDAGMYTSGLSIVAKTQDLSLYGQLSSGARYFDLRPDKNLNIYHGPITGPSLQEVLNDVKRFYQEGHKELSILKFSHFDGFNQGVYDKFKTMIKNTIGQWLYTDKPEGTRLADVTMGSYLSGGGKILVVVDDSWAVSYPESGFWVYRDWQSSTASQGDLTVFDIYSSTTSYENMKNDQLKKLSAFNGKCCSQQKNGSWECQTFSDVPCDLFLLSWTLTPVTGVWNYAKEANRNLGQVMTYVNPNSYGYFANLLYLDYFEYARPTFISTLLCKAYNNIMKAVAEEAV</sequence>
<evidence type="ECO:0000313" key="8">
    <source>
        <dbReference type="Proteomes" id="UP000433945"/>
    </source>
</evidence>
<dbReference type="Gene3D" id="3.20.20.190">
    <property type="entry name" value="Phosphatidylinositol (PI) phosphodiesterase"/>
    <property type="match status" value="1"/>
</dbReference>
<comment type="caution">
    <text evidence="7">The sequence shown here is derived from an EMBL/GenBank/DDBJ whole genome shotgun (WGS) entry which is preliminary data.</text>
</comment>
<dbReference type="PANTHER" id="PTHR13593:SF113">
    <property type="entry name" value="SI:DKEY-266F7.9"/>
    <property type="match status" value="1"/>
</dbReference>
<dbReference type="InterPro" id="IPR051057">
    <property type="entry name" value="PI-PLC_domain"/>
</dbReference>
<dbReference type="SUPFAM" id="SSF51695">
    <property type="entry name" value="PLC-like phosphodiesterases"/>
    <property type="match status" value="1"/>
</dbReference>
<gene>
    <name evidence="7" type="ORF">GN157_11875</name>
</gene>
<dbReference type="GO" id="GO:0006629">
    <property type="term" value="P:lipid metabolic process"/>
    <property type="evidence" value="ECO:0007669"/>
    <property type="project" value="InterPro"/>
</dbReference>
<dbReference type="GO" id="GO:0008081">
    <property type="term" value="F:phosphoric diester hydrolase activity"/>
    <property type="evidence" value="ECO:0007669"/>
    <property type="project" value="InterPro"/>
</dbReference>
<dbReference type="SMART" id="SM00148">
    <property type="entry name" value="PLCXc"/>
    <property type="match status" value="1"/>
</dbReference>
<proteinExistence type="predicted"/>
<comment type="catalytic activity">
    <reaction evidence="1">
        <text>a 1,2-diacyl-sn-glycero-3-phospho-(1D-myo-inositol) = 1D-myo-inositol 1,2-cyclic phosphate + a 1,2-diacyl-sn-glycerol</text>
        <dbReference type="Rhea" id="RHEA:17093"/>
        <dbReference type="ChEBI" id="CHEBI:17815"/>
        <dbReference type="ChEBI" id="CHEBI:57880"/>
        <dbReference type="ChEBI" id="CHEBI:58484"/>
        <dbReference type="EC" id="4.6.1.13"/>
    </reaction>
</comment>
<feature type="domain" description="Phosphatidylinositol-specific phospholipase C X" evidence="6">
    <location>
        <begin position="302"/>
        <end position="447"/>
    </location>
</feature>
<evidence type="ECO:0000256" key="3">
    <source>
        <dbReference type="ARBA" id="ARBA00019758"/>
    </source>
</evidence>
<organism evidence="7 8">
    <name type="scientific">Flavobacterium rakeshii</name>
    <dbReference type="NCBI Taxonomy" id="1038845"/>
    <lineage>
        <taxon>Bacteria</taxon>
        <taxon>Pseudomonadati</taxon>
        <taxon>Bacteroidota</taxon>
        <taxon>Flavobacteriia</taxon>
        <taxon>Flavobacteriales</taxon>
        <taxon>Flavobacteriaceae</taxon>
        <taxon>Flavobacterium</taxon>
    </lineage>
</organism>
<dbReference type="PANTHER" id="PTHR13593">
    <property type="match status" value="1"/>
</dbReference>
<dbReference type="InterPro" id="IPR017946">
    <property type="entry name" value="PLC-like_Pdiesterase_TIM-brl"/>
</dbReference>
<dbReference type="RefSeq" id="WP_157483608.1">
    <property type="nucleotide sequence ID" value="NZ_WOWP01000045.1"/>
</dbReference>
<dbReference type="AlphaFoldDB" id="A0A6N8HFB3"/>
<accession>A0A6N8HFB3</accession>
<keyword evidence="8" id="KW-1185">Reference proteome</keyword>
<dbReference type="EC" id="4.6.1.13" evidence="2"/>
<evidence type="ECO:0000256" key="1">
    <source>
        <dbReference type="ARBA" id="ARBA00001316"/>
    </source>
</evidence>
<evidence type="ECO:0000259" key="6">
    <source>
        <dbReference type="SMART" id="SM00148"/>
    </source>
</evidence>
<name>A0A6N8HFB3_9FLAO</name>